<dbReference type="Pfam" id="PF07992">
    <property type="entry name" value="Pyr_redox_2"/>
    <property type="match status" value="1"/>
</dbReference>
<organism evidence="2 3">
    <name type="scientific">Lasiodiplodia theobromae</name>
    <dbReference type="NCBI Taxonomy" id="45133"/>
    <lineage>
        <taxon>Eukaryota</taxon>
        <taxon>Fungi</taxon>
        <taxon>Dikarya</taxon>
        <taxon>Ascomycota</taxon>
        <taxon>Pezizomycotina</taxon>
        <taxon>Dothideomycetes</taxon>
        <taxon>Dothideomycetes incertae sedis</taxon>
        <taxon>Botryosphaeriales</taxon>
        <taxon>Botryosphaeriaceae</taxon>
        <taxon>Lasiodiplodia</taxon>
    </lineage>
</organism>
<dbReference type="PANTHER" id="PTHR43735">
    <property type="entry name" value="APOPTOSIS-INDUCING FACTOR 1"/>
    <property type="match status" value="1"/>
</dbReference>
<reference evidence="2 3" key="1">
    <citation type="journal article" date="2019" name="Sci. Rep.">
        <title>A multi-omics analysis of the grapevine pathogen Lasiodiplodia theobromae reveals that temperature affects the expression of virulence- and pathogenicity-related genes.</title>
        <authorList>
            <person name="Felix C."/>
            <person name="Meneses R."/>
            <person name="Goncalves M.F.M."/>
            <person name="Tilleman L."/>
            <person name="Duarte A.S."/>
            <person name="Jorrin-Novo J.V."/>
            <person name="Van de Peer Y."/>
            <person name="Deforce D."/>
            <person name="Van Nieuwerburgh F."/>
            <person name="Esteves A.C."/>
            <person name="Alves A."/>
        </authorList>
    </citation>
    <scope>NUCLEOTIDE SEQUENCE [LARGE SCALE GENOMIC DNA]</scope>
    <source>
        <strain evidence="2 3">LA-SOL3</strain>
    </source>
</reference>
<dbReference type="InterPro" id="IPR023753">
    <property type="entry name" value="FAD/NAD-binding_dom"/>
</dbReference>
<accession>A0A5N5DMK4</accession>
<proteinExistence type="predicted"/>
<dbReference type="PANTHER" id="PTHR43735:SF24">
    <property type="entry name" value="NUCLEOTIDE-DISULPHIDE OXIDOREDUCTASE AMID-LIKE, PUTATIVE (AFU_ORTHOLOGUE AFUA_1G17180)-RELATED"/>
    <property type="match status" value="1"/>
</dbReference>
<dbReference type="AlphaFoldDB" id="A0A5N5DMK4"/>
<dbReference type="Proteomes" id="UP000325902">
    <property type="component" value="Unassembled WGS sequence"/>
</dbReference>
<feature type="domain" description="FAD/NAD(P)-binding" evidence="1">
    <location>
        <begin position="14"/>
        <end position="339"/>
    </location>
</feature>
<dbReference type="OrthoDB" id="202203at2759"/>
<dbReference type="InterPro" id="IPR036188">
    <property type="entry name" value="FAD/NAD-bd_sf"/>
</dbReference>
<dbReference type="GO" id="GO:0004174">
    <property type="term" value="F:electron-transferring-flavoprotein dehydrogenase activity"/>
    <property type="evidence" value="ECO:0007669"/>
    <property type="project" value="TreeGrafter"/>
</dbReference>
<dbReference type="SUPFAM" id="SSF51905">
    <property type="entry name" value="FAD/NAD(P)-binding domain"/>
    <property type="match status" value="1"/>
</dbReference>
<comment type="caution">
    <text evidence="2">The sequence shown here is derived from an EMBL/GenBank/DDBJ whole genome shotgun (WGS) entry which is preliminary data.</text>
</comment>
<dbReference type="EMBL" id="VCHE01000009">
    <property type="protein sequence ID" value="KAB2579053.1"/>
    <property type="molecule type" value="Genomic_DNA"/>
</dbReference>
<protein>
    <recommendedName>
        <fullName evidence="1">FAD/NAD(P)-binding domain-containing protein</fullName>
    </recommendedName>
</protein>
<dbReference type="GO" id="GO:0050660">
    <property type="term" value="F:flavin adenine dinucleotide binding"/>
    <property type="evidence" value="ECO:0007669"/>
    <property type="project" value="TreeGrafter"/>
</dbReference>
<evidence type="ECO:0000259" key="1">
    <source>
        <dbReference type="Pfam" id="PF07992"/>
    </source>
</evidence>
<dbReference type="Gene3D" id="3.50.50.100">
    <property type="match status" value="1"/>
</dbReference>
<dbReference type="PRINTS" id="PR00411">
    <property type="entry name" value="PNDRDTASEI"/>
</dbReference>
<sequence length="423" mass="45349">MASSTITNGTRKPYKVLVVGGSYAGLSASLNLLDLCHGKAPRFLPDTPAPSQKIPVEITVVDERDGFLHLISTPLAHASDEFAPKAWAKYEDVAALKAPGVRHLHGSVVSVDCAKKSAVIAKAGSQEQFEEAYDFLIAGSGLRRAWPVVPQSLDKASYLAEVGSHIQKIKDSAREGVVVIGGGAVGIEMAAELKLVYPTLKVTLVHSRDKLLSSEPLPDDFKDRALAVLRESGVETVLGSRVLETTPVNAEDGSSSHFKLTLSDGSSMIAGQVINAISKSVPTSSYLPKAVLDDEGYVKVQPSLKFQPGDVPNAEYHYAAGDIVKWSGIRRCGGAMHMGQYAAQNIHLQMLRDTTGEEPAAWKELNVFPPMIGLAVAKKAVVYDPDEGTSDGEHLLKSYFGQDLGHQICWNYMGLGREFVAAA</sequence>
<dbReference type="GO" id="GO:0005737">
    <property type="term" value="C:cytoplasm"/>
    <property type="evidence" value="ECO:0007669"/>
    <property type="project" value="TreeGrafter"/>
</dbReference>
<keyword evidence="3" id="KW-1185">Reference proteome</keyword>
<evidence type="ECO:0000313" key="2">
    <source>
        <dbReference type="EMBL" id="KAB2579053.1"/>
    </source>
</evidence>
<evidence type="ECO:0000313" key="3">
    <source>
        <dbReference type="Proteomes" id="UP000325902"/>
    </source>
</evidence>
<gene>
    <name evidence="2" type="ORF">DBV05_g2413</name>
</gene>
<name>A0A5N5DMK4_9PEZI</name>
<dbReference type="PRINTS" id="PR00368">
    <property type="entry name" value="FADPNR"/>
</dbReference>